<evidence type="ECO:0000256" key="1">
    <source>
        <dbReference type="ARBA" id="ARBA00023015"/>
    </source>
</evidence>
<dbReference type="PROSITE" id="PS50043">
    <property type="entry name" value="HTH_LUXR_2"/>
    <property type="match status" value="1"/>
</dbReference>
<dbReference type="SUPFAM" id="SSF75516">
    <property type="entry name" value="Pheromone-binding domain of LuxR-like quorum-sensing transcription factors"/>
    <property type="match status" value="1"/>
</dbReference>
<reference evidence="5 6" key="1">
    <citation type="journal article" date="2019" name="Environ. Microbiol.">
        <title>Species interactions and distinct microbial communities in high Arctic permafrost affected cryosols are associated with the CH4 and CO2 gas fluxes.</title>
        <authorList>
            <person name="Altshuler I."/>
            <person name="Hamel J."/>
            <person name="Turney S."/>
            <person name="Magnuson E."/>
            <person name="Levesque R."/>
            <person name="Greer C."/>
            <person name="Whyte L.G."/>
        </authorList>
    </citation>
    <scope>NUCLEOTIDE SEQUENCE [LARGE SCALE GENOMIC DNA]</scope>
    <source>
        <strain evidence="5 6">OWC5</strain>
    </source>
</reference>
<keyword evidence="2" id="KW-0238">DNA-binding</keyword>
<proteinExistence type="predicted"/>
<dbReference type="Proteomes" id="UP000320914">
    <property type="component" value="Unassembled WGS sequence"/>
</dbReference>
<dbReference type="GO" id="GO:0003677">
    <property type="term" value="F:DNA binding"/>
    <property type="evidence" value="ECO:0007669"/>
    <property type="project" value="UniProtKB-KW"/>
</dbReference>
<evidence type="ECO:0000259" key="4">
    <source>
        <dbReference type="PROSITE" id="PS50043"/>
    </source>
</evidence>
<dbReference type="Gene3D" id="3.30.450.80">
    <property type="entry name" value="Transcription factor LuxR-like, autoinducer-binding domain"/>
    <property type="match status" value="1"/>
</dbReference>
<evidence type="ECO:0000313" key="6">
    <source>
        <dbReference type="Proteomes" id="UP000320914"/>
    </source>
</evidence>
<dbReference type="EMBL" id="RCZA01000006">
    <property type="protein sequence ID" value="TPG83195.1"/>
    <property type="molecule type" value="Genomic_DNA"/>
</dbReference>
<keyword evidence="1" id="KW-0805">Transcription regulation</keyword>
<evidence type="ECO:0000256" key="2">
    <source>
        <dbReference type="ARBA" id="ARBA00023125"/>
    </source>
</evidence>
<evidence type="ECO:0000313" key="5">
    <source>
        <dbReference type="EMBL" id="TPG83195.1"/>
    </source>
</evidence>
<dbReference type="InterPro" id="IPR016032">
    <property type="entry name" value="Sig_transdc_resp-reg_C-effctor"/>
</dbReference>
<dbReference type="PANTHER" id="PTHR44688:SF16">
    <property type="entry name" value="DNA-BINDING TRANSCRIPTIONAL ACTIVATOR DEVR_DOSR"/>
    <property type="match status" value="1"/>
</dbReference>
<dbReference type="InterPro" id="IPR005143">
    <property type="entry name" value="TF_LuxR_autoind-bd_dom"/>
</dbReference>
<feature type="domain" description="HTH luxR-type" evidence="4">
    <location>
        <begin position="172"/>
        <end position="237"/>
    </location>
</feature>
<dbReference type="PANTHER" id="PTHR44688">
    <property type="entry name" value="DNA-BINDING TRANSCRIPTIONAL ACTIVATOR DEVR_DOSR"/>
    <property type="match status" value="1"/>
</dbReference>
<dbReference type="GO" id="GO:0006355">
    <property type="term" value="P:regulation of DNA-templated transcription"/>
    <property type="evidence" value="ECO:0007669"/>
    <property type="project" value="InterPro"/>
</dbReference>
<dbReference type="InterPro" id="IPR036693">
    <property type="entry name" value="TF_LuxR_autoind-bd_dom_sf"/>
</dbReference>
<dbReference type="Pfam" id="PF00196">
    <property type="entry name" value="GerE"/>
    <property type="match status" value="1"/>
</dbReference>
<dbReference type="InterPro" id="IPR036388">
    <property type="entry name" value="WH-like_DNA-bd_sf"/>
</dbReference>
<comment type="caution">
    <text evidence="5">The sequence shown here is derived from an EMBL/GenBank/DDBJ whole genome shotgun (WGS) entry which is preliminary data.</text>
</comment>
<dbReference type="CDD" id="cd06170">
    <property type="entry name" value="LuxR_C_like"/>
    <property type="match status" value="1"/>
</dbReference>
<name>A0A502IA68_9PSED</name>
<keyword evidence="3" id="KW-0804">Transcription</keyword>
<dbReference type="SMART" id="SM00421">
    <property type="entry name" value="HTH_LUXR"/>
    <property type="match status" value="1"/>
</dbReference>
<dbReference type="InterPro" id="IPR000792">
    <property type="entry name" value="Tscrpt_reg_LuxR_C"/>
</dbReference>
<dbReference type="Gene3D" id="1.10.10.10">
    <property type="entry name" value="Winged helix-like DNA-binding domain superfamily/Winged helix DNA-binding domain"/>
    <property type="match status" value="1"/>
</dbReference>
<sequence length="240" mass="27096">MKILDDFREGIFNLCAESTSEIVLFEGLKKVAVELGFENCSYGMRIPIPVTDPGFFLLSNFPKNWEQKYVSKNYFAIDPTVQHGLRHTAPLTWSVTDPIGRPDFWEEAQQAGLRNGWCMPVHGKFGAVGLLSLMRSEDIITEKEMLVNEAKMIWVAMTVHSSMANLIAPKVVPESSQELTPREREVLKWTAVGKTYVEIGYILSIDVRTVKFHLVNTMRKLKAANKTEAAVKAYILGMLI</sequence>
<accession>A0A502IA68</accession>
<organism evidence="5 6">
    <name type="scientific">Pseudomonas mandelii</name>
    <dbReference type="NCBI Taxonomy" id="75612"/>
    <lineage>
        <taxon>Bacteria</taxon>
        <taxon>Pseudomonadati</taxon>
        <taxon>Pseudomonadota</taxon>
        <taxon>Gammaproteobacteria</taxon>
        <taxon>Pseudomonadales</taxon>
        <taxon>Pseudomonadaceae</taxon>
        <taxon>Pseudomonas</taxon>
    </lineage>
</organism>
<dbReference type="PRINTS" id="PR00038">
    <property type="entry name" value="HTHLUXR"/>
</dbReference>
<gene>
    <name evidence="5" type="ORF">EAH74_15085</name>
</gene>
<dbReference type="SUPFAM" id="SSF46894">
    <property type="entry name" value="C-terminal effector domain of the bipartite response regulators"/>
    <property type="match status" value="1"/>
</dbReference>
<dbReference type="PROSITE" id="PS00622">
    <property type="entry name" value="HTH_LUXR_1"/>
    <property type="match status" value="1"/>
</dbReference>
<protein>
    <submittedName>
        <fullName evidence="5">LuxR family transcriptional regulator</fullName>
    </submittedName>
</protein>
<dbReference type="Pfam" id="PF03472">
    <property type="entry name" value="Autoind_bind"/>
    <property type="match status" value="1"/>
</dbReference>
<evidence type="ECO:0000256" key="3">
    <source>
        <dbReference type="ARBA" id="ARBA00023163"/>
    </source>
</evidence>
<dbReference type="AlphaFoldDB" id="A0A502IA68"/>